<dbReference type="PANTHER" id="PTHR33568">
    <property type="entry name" value="DNA POLYMERASE"/>
    <property type="match status" value="1"/>
</dbReference>
<reference evidence="13" key="1">
    <citation type="journal article" date="2021" name="Proc. Natl. Acad. Sci. U.S.A.">
        <title>A Catalog of Tens of Thousands of Viruses from Human Metagenomes Reveals Hidden Associations with Chronic Diseases.</title>
        <authorList>
            <person name="Tisza M.J."/>
            <person name="Buck C.B."/>
        </authorList>
    </citation>
    <scope>NUCLEOTIDE SEQUENCE</scope>
    <source>
        <strain evidence="13">CtiHu16</strain>
    </source>
</reference>
<dbReference type="GO" id="GO:0000166">
    <property type="term" value="F:nucleotide binding"/>
    <property type="evidence" value="ECO:0007669"/>
    <property type="project" value="InterPro"/>
</dbReference>
<dbReference type="Gene3D" id="4.10.80.20">
    <property type="entry name" value="DNA polymerase, domain 5"/>
    <property type="match status" value="1"/>
</dbReference>
<evidence type="ECO:0000256" key="2">
    <source>
        <dbReference type="ARBA" id="ARBA00012417"/>
    </source>
</evidence>
<evidence type="ECO:0000256" key="4">
    <source>
        <dbReference type="ARBA" id="ARBA00022695"/>
    </source>
</evidence>
<dbReference type="InterPro" id="IPR006172">
    <property type="entry name" value="DNA-dir_DNA_pol_B"/>
</dbReference>
<evidence type="ECO:0000256" key="1">
    <source>
        <dbReference type="ARBA" id="ARBA00005755"/>
    </source>
</evidence>
<evidence type="ECO:0000256" key="6">
    <source>
        <dbReference type="ARBA" id="ARBA00022722"/>
    </source>
</evidence>
<evidence type="ECO:0000256" key="11">
    <source>
        <dbReference type="ARBA" id="ARBA00049244"/>
    </source>
</evidence>
<dbReference type="Gene3D" id="4.10.80.30">
    <property type="entry name" value="DNA polymerase, domain 6"/>
    <property type="match status" value="1"/>
</dbReference>
<keyword evidence="5" id="KW-0235">DNA replication</keyword>
<keyword evidence="4" id="KW-0548">Nucleotidyltransferase</keyword>
<dbReference type="GO" id="GO:0004518">
    <property type="term" value="F:nuclease activity"/>
    <property type="evidence" value="ECO:0007669"/>
    <property type="project" value="UniProtKB-KW"/>
</dbReference>
<dbReference type="SUPFAM" id="SSF56672">
    <property type="entry name" value="DNA/RNA polymerases"/>
    <property type="match status" value="1"/>
</dbReference>
<dbReference type="Pfam" id="PF03175">
    <property type="entry name" value="DNA_pol_B_2"/>
    <property type="match status" value="1"/>
</dbReference>
<dbReference type="Gene3D" id="3.90.1600.10">
    <property type="entry name" value="Palm domain of DNA polymerase"/>
    <property type="match status" value="1"/>
</dbReference>
<proteinExistence type="inferred from homology"/>
<dbReference type="GO" id="GO:0039693">
    <property type="term" value="P:viral DNA genome replication"/>
    <property type="evidence" value="ECO:0007669"/>
    <property type="project" value="UniProtKB-KW"/>
</dbReference>
<evidence type="ECO:0000256" key="5">
    <source>
        <dbReference type="ARBA" id="ARBA00022705"/>
    </source>
</evidence>
<dbReference type="InterPro" id="IPR012337">
    <property type="entry name" value="RNaseH-like_sf"/>
</dbReference>
<evidence type="ECO:0000256" key="8">
    <source>
        <dbReference type="ARBA" id="ARBA00022932"/>
    </source>
</evidence>
<evidence type="ECO:0000313" key="13">
    <source>
        <dbReference type="EMBL" id="DAD84219.1"/>
    </source>
</evidence>
<dbReference type="SUPFAM" id="SSF53098">
    <property type="entry name" value="Ribonuclease H-like"/>
    <property type="match status" value="1"/>
</dbReference>
<dbReference type="Gene3D" id="3.30.420.10">
    <property type="entry name" value="Ribonuclease H-like superfamily/Ribonuclease H"/>
    <property type="match status" value="1"/>
</dbReference>
<dbReference type="PRINTS" id="PR00106">
    <property type="entry name" value="DNAPOLB"/>
</dbReference>
<sequence>MEYKDIWALTWDGGLWDGSEVCNVPTYAADFETTADPDDCRVWAWAASEVGDAENVSFGNDIESFVSWCRAVEGSRVYFHNLKFDGKFLLHHLLSNGWTWVAGKDDARHKTFTTLISDMGQFYSIKLYFTPVAAVEFLDSLKVIPLPVASIPKAFGLSIEKLDIDYLEAREPGHVLTDKERAYVANDVKIVALALQEMYERDMKRITAGSNAFHHYVKSIGGKKRFRDWYPEPDYDLDLRKGGCYKGGFVMANPEFAGKIVGPGLSFDVNSLYPSVMASVHGEVLPYGEPEAYEGSYVEDPEMPLYIQFLEADFTVKEGHIPCMQLKGNRLFGETEYIRDSGGLQPLCLTSVDLEMLFEQYDVHDVRYVRGYKFKGSTLLFKDYVREWTDVKQRATVEGNPGMRTIAKLQLNSLYGKMATNPVKQSRMPYLDEGVVKYALLDEERKEAVYLPVGAFITAYARAFTVRAAQANKRRWLYSDTDSNYFLGTEMPEGMEVDDVELGKWALEHRFDRFKALRAKSYCFEEAGSLTVHCAGMPSRCHSGVTMENFAFGRQFAGKLRPKDVKGGTILVEDVFTIHE</sequence>
<keyword evidence="7" id="KW-0378">Hydrolase</keyword>
<evidence type="ECO:0000259" key="12">
    <source>
        <dbReference type="Pfam" id="PF03175"/>
    </source>
</evidence>
<accession>A0A8S5MQI2</accession>
<feature type="domain" description="DNA-directed DNA polymerase family B mitochondria/virus" evidence="12">
    <location>
        <begin position="168"/>
        <end position="495"/>
    </location>
</feature>
<comment type="similarity">
    <text evidence="1">Belongs to the DNA polymerase type-B family.</text>
</comment>
<keyword evidence="9" id="KW-1194">Viral DNA replication</keyword>
<dbReference type="GO" id="GO:0003677">
    <property type="term" value="F:DNA binding"/>
    <property type="evidence" value="ECO:0007669"/>
    <property type="project" value="UniProtKB-KW"/>
</dbReference>
<keyword evidence="10" id="KW-0238">DNA-binding</keyword>
<keyword evidence="6" id="KW-0540">Nuclease</keyword>
<dbReference type="InterPro" id="IPR023211">
    <property type="entry name" value="DNA_pol_palm_dom_sf"/>
</dbReference>
<dbReference type="InterPro" id="IPR004868">
    <property type="entry name" value="DNA-dir_DNA_pol_B_mt/vir"/>
</dbReference>
<dbReference type="GO" id="GO:0006260">
    <property type="term" value="P:DNA replication"/>
    <property type="evidence" value="ECO:0007669"/>
    <property type="project" value="UniProtKB-KW"/>
</dbReference>
<keyword evidence="3" id="KW-0808">Transferase</keyword>
<protein>
    <recommendedName>
        <fullName evidence="2">DNA-directed DNA polymerase</fullName>
        <ecNumber evidence="2">2.7.7.7</ecNumber>
    </recommendedName>
</protein>
<dbReference type="Gene3D" id="1.10.287.690">
    <property type="entry name" value="Helix hairpin bin"/>
    <property type="match status" value="1"/>
</dbReference>
<evidence type="ECO:0000256" key="10">
    <source>
        <dbReference type="ARBA" id="ARBA00023125"/>
    </source>
</evidence>
<dbReference type="GO" id="GO:0003887">
    <property type="term" value="F:DNA-directed DNA polymerase activity"/>
    <property type="evidence" value="ECO:0007669"/>
    <property type="project" value="UniProtKB-KW"/>
</dbReference>
<evidence type="ECO:0000256" key="7">
    <source>
        <dbReference type="ARBA" id="ARBA00022801"/>
    </source>
</evidence>
<dbReference type="InterPro" id="IPR043502">
    <property type="entry name" value="DNA/RNA_pol_sf"/>
</dbReference>
<dbReference type="EMBL" id="BK014955">
    <property type="protein sequence ID" value="DAD84219.1"/>
    <property type="molecule type" value="Genomic_DNA"/>
</dbReference>
<comment type="catalytic activity">
    <reaction evidence="11">
        <text>DNA(n) + a 2'-deoxyribonucleoside 5'-triphosphate = DNA(n+1) + diphosphate</text>
        <dbReference type="Rhea" id="RHEA:22508"/>
        <dbReference type="Rhea" id="RHEA-COMP:17339"/>
        <dbReference type="Rhea" id="RHEA-COMP:17340"/>
        <dbReference type="ChEBI" id="CHEBI:33019"/>
        <dbReference type="ChEBI" id="CHEBI:61560"/>
        <dbReference type="ChEBI" id="CHEBI:173112"/>
        <dbReference type="EC" id="2.7.7.7"/>
    </reaction>
</comment>
<name>A0A8S5MQI2_9CAUD</name>
<dbReference type="PANTHER" id="PTHR33568:SF3">
    <property type="entry name" value="DNA-DIRECTED DNA POLYMERASE"/>
    <property type="match status" value="1"/>
</dbReference>
<dbReference type="GO" id="GO:0016787">
    <property type="term" value="F:hydrolase activity"/>
    <property type="evidence" value="ECO:0007669"/>
    <property type="project" value="UniProtKB-KW"/>
</dbReference>
<dbReference type="EC" id="2.7.7.7" evidence="2"/>
<dbReference type="InterPro" id="IPR036397">
    <property type="entry name" value="RNaseH_sf"/>
</dbReference>
<evidence type="ECO:0000256" key="9">
    <source>
        <dbReference type="ARBA" id="ARBA00023109"/>
    </source>
</evidence>
<organism evidence="13">
    <name type="scientific">Podoviridae sp. ctiHu16</name>
    <dbReference type="NCBI Taxonomy" id="2826571"/>
    <lineage>
        <taxon>Viruses</taxon>
        <taxon>Duplodnaviria</taxon>
        <taxon>Heunggongvirae</taxon>
        <taxon>Uroviricota</taxon>
        <taxon>Caudoviricetes</taxon>
    </lineage>
</organism>
<evidence type="ECO:0000256" key="3">
    <source>
        <dbReference type="ARBA" id="ARBA00022679"/>
    </source>
</evidence>
<dbReference type="Gene3D" id="3.30.1770.10">
    <property type="entry name" value="TPR 1 domain of DNA polymerase"/>
    <property type="match status" value="1"/>
</dbReference>
<keyword evidence="8" id="KW-0239">DNA-directed DNA polymerase</keyword>